<evidence type="ECO:0000313" key="2">
    <source>
        <dbReference type="EMBL" id="GAA0622660.1"/>
    </source>
</evidence>
<reference evidence="2 3" key="1">
    <citation type="journal article" date="2019" name="Int. J. Syst. Evol. Microbiol.">
        <title>The Global Catalogue of Microorganisms (GCM) 10K type strain sequencing project: providing services to taxonomists for standard genome sequencing and annotation.</title>
        <authorList>
            <consortium name="The Broad Institute Genomics Platform"/>
            <consortium name="The Broad Institute Genome Sequencing Center for Infectious Disease"/>
            <person name="Wu L."/>
            <person name="Ma J."/>
        </authorList>
    </citation>
    <scope>NUCLEOTIDE SEQUENCE [LARGE SCALE GENOMIC DNA]</scope>
    <source>
        <strain evidence="2 3">JCM 12928</strain>
    </source>
</reference>
<sequence>MTRKLWRPLLPRASAHKTGPCAGRWLVLLGILALAWLGHWGWKELTRPWGAQKIAFAEASQECDASGPLRYCVYRAANGTNGDVLYHLHGRRLDERIWNDDTYLTAMIQAQWQETGVTPPTVITLSYGDTWLLTPKGEREDSGLLEDLMGRLPEIERMIGAPQRRMLVGESMGGLNVLIAGLSNPNAFERIAALCLGVYAVSPFETLSVNRELIERTGASPKMALGIWMLARKYLANEDEWQRVSPLALIDRAGPRSPALYLSNGSYDAYGNYEGTRLLAERATRRGVRTEWHPLYGGHCATDIKSLAAFLAT</sequence>
<protein>
    <recommendedName>
        <fullName evidence="4">Esterase</fullName>
    </recommendedName>
</protein>
<keyword evidence="3" id="KW-1185">Reference proteome</keyword>
<dbReference type="Gene3D" id="3.40.50.1820">
    <property type="entry name" value="alpha/beta hydrolase"/>
    <property type="match status" value="1"/>
</dbReference>
<dbReference type="EMBL" id="BAAAGA010000005">
    <property type="protein sequence ID" value="GAA0622660.1"/>
    <property type="molecule type" value="Genomic_DNA"/>
</dbReference>
<keyword evidence="1" id="KW-0472">Membrane</keyword>
<evidence type="ECO:0008006" key="4">
    <source>
        <dbReference type="Google" id="ProtNLM"/>
    </source>
</evidence>
<gene>
    <name evidence="2" type="ORF">GCM10009422_18290</name>
</gene>
<evidence type="ECO:0000313" key="3">
    <source>
        <dbReference type="Proteomes" id="UP001501352"/>
    </source>
</evidence>
<keyword evidence="1" id="KW-1133">Transmembrane helix</keyword>
<proteinExistence type="predicted"/>
<accession>A0ABN1GXF2</accession>
<dbReference type="InterPro" id="IPR000801">
    <property type="entry name" value="Esterase-like"/>
</dbReference>
<name>A0ABN1GXF2_9CAUL</name>
<dbReference type="Pfam" id="PF00756">
    <property type="entry name" value="Esterase"/>
    <property type="match status" value="1"/>
</dbReference>
<dbReference type="Proteomes" id="UP001501352">
    <property type="component" value="Unassembled WGS sequence"/>
</dbReference>
<comment type="caution">
    <text evidence="2">The sequence shown here is derived from an EMBL/GenBank/DDBJ whole genome shotgun (WGS) entry which is preliminary data.</text>
</comment>
<organism evidence="2 3">
    <name type="scientific">Brevundimonas kwangchunensis</name>
    <dbReference type="NCBI Taxonomy" id="322163"/>
    <lineage>
        <taxon>Bacteria</taxon>
        <taxon>Pseudomonadati</taxon>
        <taxon>Pseudomonadota</taxon>
        <taxon>Alphaproteobacteria</taxon>
        <taxon>Caulobacterales</taxon>
        <taxon>Caulobacteraceae</taxon>
        <taxon>Brevundimonas</taxon>
    </lineage>
</organism>
<keyword evidence="1" id="KW-0812">Transmembrane</keyword>
<feature type="transmembrane region" description="Helical" evidence="1">
    <location>
        <begin position="21"/>
        <end position="42"/>
    </location>
</feature>
<dbReference type="RefSeq" id="WP_343792973.1">
    <property type="nucleotide sequence ID" value="NZ_BAAAGA010000005.1"/>
</dbReference>
<dbReference type="SUPFAM" id="SSF53474">
    <property type="entry name" value="alpha/beta-Hydrolases"/>
    <property type="match status" value="1"/>
</dbReference>
<evidence type="ECO:0000256" key="1">
    <source>
        <dbReference type="SAM" id="Phobius"/>
    </source>
</evidence>
<dbReference type="InterPro" id="IPR029058">
    <property type="entry name" value="AB_hydrolase_fold"/>
</dbReference>